<feature type="chain" id="PRO_5007573500" evidence="1">
    <location>
        <begin position="20"/>
        <end position="101"/>
    </location>
</feature>
<organism evidence="2 3">
    <name type="scientific">Bdellovibrio bacteriovorus</name>
    <dbReference type="NCBI Taxonomy" id="959"/>
    <lineage>
        <taxon>Bacteria</taxon>
        <taxon>Pseudomonadati</taxon>
        <taxon>Bdellovibrionota</taxon>
        <taxon>Bdellovibrionia</taxon>
        <taxon>Bdellovibrionales</taxon>
        <taxon>Pseudobdellovibrionaceae</taxon>
        <taxon>Bdellovibrio</taxon>
    </lineage>
</organism>
<feature type="signal peptide" evidence="1">
    <location>
        <begin position="1"/>
        <end position="19"/>
    </location>
</feature>
<dbReference type="Proteomes" id="UP000075320">
    <property type="component" value="Unassembled WGS sequence"/>
</dbReference>
<protein>
    <submittedName>
        <fullName evidence="2">Uncharacterized protein</fullName>
    </submittedName>
</protein>
<proteinExistence type="predicted"/>
<comment type="caution">
    <text evidence="2">The sequence shown here is derived from an EMBL/GenBank/DDBJ whole genome shotgun (WGS) entry which is preliminary data.</text>
</comment>
<sequence length="101" mass="11009">MKKTTLIVAMTLIGQMAFAGDCMITTDRKACAGKEAEVLKPYNGKNPTEETKKLDDVGACEKWAEKSSKIIRKGTLAEKKVSAKFDGKDLGKSFSDKSDCK</sequence>
<accession>A0A150WR33</accession>
<gene>
    <name evidence="2" type="ORF">AZI86_07315</name>
</gene>
<dbReference type="RefSeq" id="WP_061834414.1">
    <property type="nucleotide sequence ID" value="NZ_LUKE01000001.1"/>
</dbReference>
<evidence type="ECO:0000256" key="1">
    <source>
        <dbReference type="SAM" id="SignalP"/>
    </source>
</evidence>
<evidence type="ECO:0000313" key="2">
    <source>
        <dbReference type="EMBL" id="KYG66836.1"/>
    </source>
</evidence>
<name>A0A150WR33_BDEBC</name>
<evidence type="ECO:0000313" key="3">
    <source>
        <dbReference type="Proteomes" id="UP000075320"/>
    </source>
</evidence>
<keyword evidence="3" id="KW-1185">Reference proteome</keyword>
<dbReference type="OrthoDB" id="5295521at2"/>
<dbReference type="EMBL" id="LUKE01000001">
    <property type="protein sequence ID" value="KYG66836.1"/>
    <property type="molecule type" value="Genomic_DNA"/>
</dbReference>
<reference evidence="2 3" key="1">
    <citation type="submission" date="2016-03" db="EMBL/GenBank/DDBJ databases">
        <authorList>
            <person name="Ploux O."/>
        </authorList>
    </citation>
    <scope>NUCLEOTIDE SEQUENCE [LARGE SCALE GENOMIC DNA]</scope>
    <source>
        <strain evidence="2 3">R0</strain>
    </source>
</reference>
<dbReference type="AlphaFoldDB" id="A0A150WR33"/>
<keyword evidence="1" id="KW-0732">Signal</keyword>